<evidence type="ECO:0000313" key="2">
    <source>
        <dbReference type="Proteomes" id="UP000003560"/>
    </source>
</evidence>
<sequence length="42" mass="4603">MSANQGGFFSRCASHECPEDARDANVVYYSLTDCATFAVRVL</sequence>
<dbReference type="HOGENOM" id="CLU_3250021_0_0_11"/>
<accession>B6G8W8</accession>
<gene>
    <name evidence="1" type="ORF">COLSTE_00509</name>
</gene>
<comment type="caution">
    <text evidence="1">The sequence shown here is derived from an EMBL/GenBank/DDBJ whole genome shotgun (WGS) entry which is preliminary data.</text>
</comment>
<dbReference type="Proteomes" id="UP000003560">
    <property type="component" value="Unassembled WGS sequence"/>
</dbReference>
<dbReference type="EMBL" id="ABXJ01000029">
    <property type="protein sequence ID" value="EEA91255.1"/>
    <property type="molecule type" value="Genomic_DNA"/>
</dbReference>
<reference evidence="1 2" key="1">
    <citation type="submission" date="2008-10" db="EMBL/GenBank/DDBJ databases">
        <title>Draft genome sequence of Collinsella stercoris (DSM 13279).</title>
        <authorList>
            <person name="Sudarsanam P."/>
            <person name="Ley R."/>
            <person name="Guruge J."/>
            <person name="Turnbaugh P.J."/>
            <person name="Mahowald M."/>
            <person name="Liep D."/>
            <person name="Gordon J."/>
        </authorList>
    </citation>
    <scope>NUCLEOTIDE SEQUENCE [LARGE SCALE GENOMIC DNA]</scope>
    <source>
        <strain evidence="1 2">DSM 13279</strain>
    </source>
</reference>
<reference evidence="1 2" key="2">
    <citation type="submission" date="2008-10" db="EMBL/GenBank/DDBJ databases">
        <authorList>
            <person name="Fulton L."/>
            <person name="Clifton S."/>
            <person name="Fulton B."/>
            <person name="Xu J."/>
            <person name="Minx P."/>
            <person name="Pepin K.H."/>
            <person name="Johnson M."/>
            <person name="Thiruvilangam P."/>
            <person name="Bhonagiri V."/>
            <person name="Nash W.E."/>
            <person name="Mardis E.R."/>
            <person name="Wilson R.K."/>
        </authorList>
    </citation>
    <scope>NUCLEOTIDE SEQUENCE [LARGE SCALE GENOMIC DNA]</scope>
    <source>
        <strain evidence="1 2">DSM 13279</strain>
    </source>
</reference>
<protein>
    <submittedName>
        <fullName evidence="1">Uncharacterized protein</fullName>
    </submittedName>
</protein>
<keyword evidence="2" id="KW-1185">Reference proteome</keyword>
<evidence type="ECO:0000313" key="1">
    <source>
        <dbReference type="EMBL" id="EEA91255.1"/>
    </source>
</evidence>
<organism evidence="1 2">
    <name type="scientific">Collinsella stercoris DSM 13279</name>
    <dbReference type="NCBI Taxonomy" id="445975"/>
    <lineage>
        <taxon>Bacteria</taxon>
        <taxon>Bacillati</taxon>
        <taxon>Actinomycetota</taxon>
        <taxon>Coriobacteriia</taxon>
        <taxon>Coriobacteriales</taxon>
        <taxon>Coriobacteriaceae</taxon>
        <taxon>Collinsella</taxon>
    </lineage>
</organism>
<name>B6G8W8_9ACTN</name>
<dbReference type="AlphaFoldDB" id="B6G8W8"/>
<proteinExistence type="predicted"/>